<dbReference type="InterPro" id="IPR004799">
    <property type="entry name" value="Periplasmic_diS_OxRdtase_DsbE"/>
</dbReference>
<dbReference type="PANTHER" id="PTHR42852">
    <property type="entry name" value="THIOL:DISULFIDE INTERCHANGE PROTEIN DSBE"/>
    <property type="match status" value="1"/>
</dbReference>
<reference evidence="7 8" key="1">
    <citation type="submission" date="2020-02" db="EMBL/GenBank/DDBJ databases">
        <title>Rhodobacter algicola sp. nov., isolated from microalga culture.</title>
        <authorList>
            <person name="Park C.-Y."/>
        </authorList>
    </citation>
    <scope>NUCLEOTIDE SEQUENCE [LARGE SCALE GENOMIC DNA]</scope>
    <source>
        <strain evidence="7 8">ETT8</strain>
    </source>
</reference>
<dbReference type="PROSITE" id="PS51352">
    <property type="entry name" value="THIOREDOXIN_2"/>
    <property type="match status" value="1"/>
</dbReference>
<dbReference type="GO" id="GO:0030288">
    <property type="term" value="C:outer membrane-bounded periplasmic space"/>
    <property type="evidence" value="ECO:0007669"/>
    <property type="project" value="InterPro"/>
</dbReference>
<dbReference type="InterPro" id="IPR013766">
    <property type="entry name" value="Thioredoxin_domain"/>
</dbReference>
<dbReference type="NCBIfam" id="TIGR00385">
    <property type="entry name" value="dsbE"/>
    <property type="match status" value="1"/>
</dbReference>
<sequence length="181" mass="19308">MARWLMVLPPVLFAGLAGAFYFGMMNNNPNDMPTAFQDRAAPVVPVTGLAGVAQLTDADLRTGQVTVVNFFATWCPPCRAEHPVLLEMAAAGVRVAGINIMDDDAKAIAYLAEDGNPFFAVATDPQGRNRVEWGVTAPPETFIIRGDGTVALRFIGPLIGTDYENRFKPALAAALAAEVQS</sequence>
<evidence type="ECO:0000256" key="4">
    <source>
        <dbReference type="ARBA" id="ARBA00023157"/>
    </source>
</evidence>
<keyword evidence="4" id="KW-1015">Disulfide bond</keyword>
<dbReference type="AlphaFoldDB" id="A0A6B3RK99"/>
<evidence type="ECO:0000256" key="1">
    <source>
        <dbReference type="ARBA" id="ARBA00004196"/>
    </source>
</evidence>
<keyword evidence="5" id="KW-0676">Redox-active center</keyword>
<keyword evidence="8" id="KW-1185">Reference proteome</keyword>
<protein>
    <submittedName>
        <fullName evidence="7">DsbE family thiol:disulfide interchange protein</fullName>
    </submittedName>
</protein>
<evidence type="ECO:0000256" key="3">
    <source>
        <dbReference type="ARBA" id="ARBA00022748"/>
    </source>
</evidence>
<comment type="subcellular location">
    <subcellularLocation>
        <location evidence="1">Cell envelope</location>
    </subcellularLocation>
</comment>
<dbReference type="SUPFAM" id="SSF52833">
    <property type="entry name" value="Thioredoxin-like"/>
    <property type="match status" value="1"/>
</dbReference>
<organism evidence="7 8">
    <name type="scientific">Pseudotabrizicola algicola</name>
    <dbReference type="NCBI Taxonomy" id="2709381"/>
    <lineage>
        <taxon>Bacteria</taxon>
        <taxon>Pseudomonadati</taxon>
        <taxon>Pseudomonadota</taxon>
        <taxon>Alphaproteobacteria</taxon>
        <taxon>Rhodobacterales</taxon>
        <taxon>Paracoccaceae</taxon>
        <taxon>Pseudotabrizicola</taxon>
    </lineage>
</organism>
<evidence type="ECO:0000256" key="5">
    <source>
        <dbReference type="ARBA" id="ARBA00023284"/>
    </source>
</evidence>
<comment type="similarity">
    <text evidence="2">Belongs to the thioredoxin family. DsbE subfamily.</text>
</comment>
<evidence type="ECO:0000313" key="8">
    <source>
        <dbReference type="Proteomes" id="UP000481421"/>
    </source>
</evidence>
<accession>A0A6B3RK99</accession>
<dbReference type="Proteomes" id="UP000481421">
    <property type="component" value="Unassembled WGS sequence"/>
</dbReference>
<dbReference type="GO" id="GO:0017004">
    <property type="term" value="P:cytochrome complex assembly"/>
    <property type="evidence" value="ECO:0007669"/>
    <property type="project" value="UniProtKB-KW"/>
</dbReference>
<dbReference type="InterPro" id="IPR013740">
    <property type="entry name" value="Redoxin"/>
</dbReference>
<comment type="caution">
    <text evidence="7">The sequence shown here is derived from an EMBL/GenBank/DDBJ whole genome shotgun (WGS) entry which is preliminary data.</text>
</comment>
<dbReference type="InterPro" id="IPR050553">
    <property type="entry name" value="Thioredoxin_ResA/DsbE_sf"/>
</dbReference>
<dbReference type="EMBL" id="JAAIKE010000001">
    <property type="protein sequence ID" value="NEX44845.1"/>
    <property type="molecule type" value="Genomic_DNA"/>
</dbReference>
<name>A0A6B3RK99_9RHOB</name>
<dbReference type="InterPro" id="IPR017937">
    <property type="entry name" value="Thioredoxin_CS"/>
</dbReference>
<evidence type="ECO:0000313" key="7">
    <source>
        <dbReference type="EMBL" id="NEX44845.1"/>
    </source>
</evidence>
<dbReference type="GO" id="GO:0015036">
    <property type="term" value="F:disulfide oxidoreductase activity"/>
    <property type="evidence" value="ECO:0007669"/>
    <property type="project" value="InterPro"/>
</dbReference>
<dbReference type="PANTHER" id="PTHR42852:SF6">
    <property type="entry name" value="THIOL:DISULFIDE INTERCHANGE PROTEIN DSBE"/>
    <property type="match status" value="1"/>
</dbReference>
<dbReference type="InterPro" id="IPR036249">
    <property type="entry name" value="Thioredoxin-like_sf"/>
</dbReference>
<gene>
    <name evidence="7" type="ORF">G3572_01410</name>
</gene>
<dbReference type="PROSITE" id="PS00194">
    <property type="entry name" value="THIOREDOXIN_1"/>
    <property type="match status" value="1"/>
</dbReference>
<dbReference type="Pfam" id="PF08534">
    <property type="entry name" value="Redoxin"/>
    <property type="match status" value="1"/>
</dbReference>
<feature type="domain" description="Thioredoxin" evidence="6">
    <location>
        <begin position="35"/>
        <end position="176"/>
    </location>
</feature>
<evidence type="ECO:0000259" key="6">
    <source>
        <dbReference type="PROSITE" id="PS51352"/>
    </source>
</evidence>
<dbReference type="RefSeq" id="WP_164608893.1">
    <property type="nucleotide sequence ID" value="NZ_JAAIKE010000001.1"/>
</dbReference>
<keyword evidence="3" id="KW-0201">Cytochrome c-type biogenesis</keyword>
<evidence type="ECO:0000256" key="2">
    <source>
        <dbReference type="ARBA" id="ARBA00007758"/>
    </source>
</evidence>
<proteinExistence type="inferred from homology"/>
<dbReference type="Gene3D" id="3.40.30.10">
    <property type="entry name" value="Glutaredoxin"/>
    <property type="match status" value="1"/>
</dbReference>